<comment type="similarity">
    <text evidence="5">Belongs to the SAT4 family.</text>
</comment>
<comment type="subcellular location">
    <subcellularLocation>
        <location evidence="1">Membrane</location>
        <topology evidence="1">Multi-pass membrane protein</topology>
    </subcellularLocation>
</comment>
<feature type="transmembrane region" description="Helical" evidence="6">
    <location>
        <begin position="68"/>
        <end position="84"/>
    </location>
</feature>
<evidence type="ECO:0000313" key="8">
    <source>
        <dbReference type="EMBL" id="KAE8353403.1"/>
    </source>
</evidence>
<evidence type="ECO:0000259" key="7">
    <source>
        <dbReference type="Pfam" id="PF20684"/>
    </source>
</evidence>
<organism evidence="8 9">
    <name type="scientific">Aspergillus coremiiformis</name>
    <dbReference type="NCBI Taxonomy" id="138285"/>
    <lineage>
        <taxon>Eukaryota</taxon>
        <taxon>Fungi</taxon>
        <taxon>Dikarya</taxon>
        <taxon>Ascomycota</taxon>
        <taxon>Pezizomycotina</taxon>
        <taxon>Eurotiomycetes</taxon>
        <taxon>Eurotiomycetidae</taxon>
        <taxon>Eurotiales</taxon>
        <taxon>Aspergillaceae</taxon>
        <taxon>Aspergillus</taxon>
        <taxon>Aspergillus subgen. Circumdati</taxon>
    </lineage>
</organism>
<gene>
    <name evidence="8" type="ORF">BDV28DRAFT_157087</name>
</gene>
<accession>A0A5N6Z899</accession>
<sequence length="370" mass="41295">MTSPEYWSRLLIALSILGAVLATLFYLLRLYSHHLSAGKLDAGDVFLGLGLILSYGITITTIIGACKFWPPSQVCIKISIIILLRRLLGTVKRVDLLTSFLLVFTAAWGLAALLANTFQCWPPQYFWDKGITGHCIKGQKVLFMTNGSISLLEDVILLSIPIATVWRLQMSAGRKALLTMLFALGGVVCVFSLMRLIEFRKYQTGNLTASGTKERVWTLLEIDIAIVCASVVLMPPLFKRCAHTCKCSYRPAKKPPTISECALFEDHWPFQKHCTNFSHDRCSEVRAQAYRTPSVEASERRTSIAMGDIRIETVIHRDVHDRDVLWSQTESTSFISGTQSVLPGKMGNWVDDMSNVDLTGVGFGRELKPM</sequence>
<feature type="transmembrane region" description="Helical" evidence="6">
    <location>
        <begin position="40"/>
        <end position="62"/>
    </location>
</feature>
<dbReference type="Pfam" id="PF20684">
    <property type="entry name" value="Fung_rhodopsin"/>
    <property type="match status" value="1"/>
</dbReference>
<evidence type="ECO:0000256" key="6">
    <source>
        <dbReference type="SAM" id="Phobius"/>
    </source>
</evidence>
<dbReference type="OrthoDB" id="10017208at2759"/>
<proteinExistence type="inferred from homology"/>
<name>A0A5N6Z899_9EURO</name>
<evidence type="ECO:0000256" key="1">
    <source>
        <dbReference type="ARBA" id="ARBA00004141"/>
    </source>
</evidence>
<dbReference type="PANTHER" id="PTHR33048:SF47">
    <property type="entry name" value="INTEGRAL MEMBRANE PROTEIN-RELATED"/>
    <property type="match status" value="1"/>
</dbReference>
<evidence type="ECO:0000256" key="3">
    <source>
        <dbReference type="ARBA" id="ARBA00022989"/>
    </source>
</evidence>
<dbReference type="InterPro" id="IPR052337">
    <property type="entry name" value="SAT4-like"/>
</dbReference>
<feature type="transmembrane region" description="Helical" evidence="6">
    <location>
        <begin position="176"/>
        <end position="197"/>
    </location>
</feature>
<dbReference type="GO" id="GO:0016020">
    <property type="term" value="C:membrane"/>
    <property type="evidence" value="ECO:0007669"/>
    <property type="project" value="UniProtKB-SubCell"/>
</dbReference>
<dbReference type="PANTHER" id="PTHR33048">
    <property type="entry name" value="PTH11-LIKE INTEGRAL MEMBRANE PROTEIN (AFU_ORTHOLOGUE AFUA_5G11245)"/>
    <property type="match status" value="1"/>
</dbReference>
<dbReference type="AlphaFoldDB" id="A0A5N6Z899"/>
<feature type="transmembrane region" description="Helical" evidence="6">
    <location>
        <begin position="218"/>
        <end position="238"/>
    </location>
</feature>
<protein>
    <recommendedName>
        <fullName evidence="7">Rhodopsin domain-containing protein</fullName>
    </recommendedName>
</protein>
<feature type="transmembrane region" description="Helical" evidence="6">
    <location>
        <begin position="6"/>
        <end position="28"/>
    </location>
</feature>
<evidence type="ECO:0000256" key="4">
    <source>
        <dbReference type="ARBA" id="ARBA00023136"/>
    </source>
</evidence>
<keyword evidence="9" id="KW-1185">Reference proteome</keyword>
<dbReference type="InterPro" id="IPR049326">
    <property type="entry name" value="Rhodopsin_dom_fungi"/>
</dbReference>
<evidence type="ECO:0000256" key="5">
    <source>
        <dbReference type="ARBA" id="ARBA00038359"/>
    </source>
</evidence>
<feature type="domain" description="Rhodopsin" evidence="7">
    <location>
        <begin position="71"/>
        <end position="240"/>
    </location>
</feature>
<keyword evidence="4 6" id="KW-0472">Membrane</keyword>
<reference evidence="9" key="1">
    <citation type="submission" date="2019-04" db="EMBL/GenBank/DDBJ databases">
        <title>Friends and foes A comparative genomics studyof 23 Aspergillus species from section Flavi.</title>
        <authorList>
            <consortium name="DOE Joint Genome Institute"/>
            <person name="Kjaerbolling I."/>
            <person name="Vesth T."/>
            <person name="Frisvad J.C."/>
            <person name="Nybo J.L."/>
            <person name="Theobald S."/>
            <person name="Kildgaard S."/>
            <person name="Isbrandt T."/>
            <person name="Kuo A."/>
            <person name="Sato A."/>
            <person name="Lyhne E.K."/>
            <person name="Kogle M.E."/>
            <person name="Wiebenga A."/>
            <person name="Kun R.S."/>
            <person name="Lubbers R.J."/>
            <person name="Makela M.R."/>
            <person name="Barry K."/>
            <person name="Chovatia M."/>
            <person name="Clum A."/>
            <person name="Daum C."/>
            <person name="Haridas S."/>
            <person name="He G."/>
            <person name="LaButti K."/>
            <person name="Lipzen A."/>
            <person name="Mondo S."/>
            <person name="Riley R."/>
            <person name="Salamov A."/>
            <person name="Simmons B.A."/>
            <person name="Magnuson J.K."/>
            <person name="Henrissat B."/>
            <person name="Mortensen U.H."/>
            <person name="Larsen T.O."/>
            <person name="Devries R.P."/>
            <person name="Grigoriev I.V."/>
            <person name="Machida M."/>
            <person name="Baker S.E."/>
            <person name="Andersen M.R."/>
        </authorList>
    </citation>
    <scope>NUCLEOTIDE SEQUENCE [LARGE SCALE GENOMIC DNA]</scope>
    <source>
        <strain evidence="9">CBS 553.77</strain>
    </source>
</reference>
<keyword evidence="3 6" id="KW-1133">Transmembrane helix</keyword>
<dbReference type="Proteomes" id="UP000327118">
    <property type="component" value="Unassembled WGS sequence"/>
</dbReference>
<dbReference type="EMBL" id="ML739099">
    <property type="protein sequence ID" value="KAE8353403.1"/>
    <property type="molecule type" value="Genomic_DNA"/>
</dbReference>
<keyword evidence="2 6" id="KW-0812">Transmembrane</keyword>
<evidence type="ECO:0000313" key="9">
    <source>
        <dbReference type="Proteomes" id="UP000327118"/>
    </source>
</evidence>
<evidence type="ECO:0000256" key="2">
    <source>
        <dbReference type="ARBA" id="ARBA00022692"/>
    </source>
</evidence>
<feature type="transmembrane region" description="Helical" evidence="6">
    <location>
        <begin position="96"/>
        <end position="118"/>
    </location>
</feature>